<dbReference type="Proteomes" id="UP000060487">
    <property type="component" value="Unassembled WGS sequence"/>
</dbReference>
<protein>
    <submittedName>
        <fullName evidence="2">Bifunctional 3-demethylubiquinone 3-O-methyltransferase/2-octaprenyl-6-hydroxy phenol methylase</fullName>
        <ecNumber evidence="2">2.1.1.157</ecNumber>
    </submittedName>
</protein>
<feature type="domain" description="Methyltransferase type 11" evidence="1">
    <location>
        <begin position="141"/>
        <end position="230"/>
    </location>
</feature>
<dbReference type="Pfam" id="PF08241">
    <property type="entry name" value="Methyltransf_11"/>
    <property type="match status" value="1"/>
</dbReference>
<dbReference type="EMBL" id="LNQR01000036">
    <property type="protein sequence ID" value="KWT90136.1"/>
    <property type="molecule type" value="Genomic_DNA"/>
</dbReference>
<organism evidence="2 3">
    <name type="scientific">Candidatus Magnetominusculus xianensis</name>
    <dbReference type="NCBI Taxonomy" id="1748249"/>
    <lineage>
        <taxon>Bacteria</taxon>
        <taxon>Pseudomonadati</taxon>
        <taxon>Nitrospirota</taxon>
        <taxon>Nitrospiria</taxon>
        <taxon>Nitrospirales</taxon>
        <taxon>Nitrospiraceae</taxon>
        <taxon>Candidatus Magnetominusculus</taxon>
    </lineage>
</organism>
<gene>
    <name evidence="2" type="ORF">ASN18_1142</name>
</gene>
<dbReference type="SUPFAM" id="SSF158997">
    <property type="entry name" value="Trm112p-like"/>
    <property type="match status" value="1"/>
</dbReference>
<keyword evidence="2" id="KW-0808">Transferase</keyword>
<dbReference type="InterPro" id="IPR013216">
    <property type="entry name" value="Methyltransf_11"/>
</dbReference>
<name>A0ABR5SIQ0_9BACT</name>
<keyword evidence="3" id="KW-1185">Reference proteome</keyword>
<dbReference type="PANTHER" id="PTHR43591">
    <property type="entry name" value="METHYLTRANSFERASE"/>
    <property type="match status" value="1"/>
</dbReference>
<comment type="caution">
    <text evidence="2">The sequence shown here is derived from an EMBL/GenBank/DDBJ whole genome shotgun (WGS) entry which is preliminary data.</text>
</comment>
<dbReference type="SUPFAM" id="SSF53335">
    <property type="entry name" value="S-adenosyl-L-methionine-dependent methyltransferases"/>
    <property type="match status" value="1"/>
</dbReference>
<dbReference type="EC" id="2.1.1.157" evidence="2"/>
<dbReference type="InterPro" id="IPR029063">
    <property type="entry name" value="SAM-dependent_MTases_sf"/>
</dbReference>
<dbReference type="GO" id="GO:0032259">
    <property type="term" value="P:methylation"/>
    <property type="evidence" value="ECO:0007669"/>
    <property type="project" value="UniProtKB-KW"/>
</dbReference>
<evidence type="ECO:0000259" key="1">
    <source>
        <dbReference type="Pfam" id="PF08241"/>
    </source>
</evidence>
<proteinExistence type="predicted"/>
<evidence type="ECO:0000313" key="3">
    <source>
        <dbReference type="Proteomes" id="UP000060487"/>
    </source>
</evidence>
<dbReference type="Gene3D" id="3.40.50.150">
    <property type="entry name" value="Vaccinia Virus protein VP39"/>
    <property type="match status" value="1"/>
</dbReference>
<evidence type="ECO:0000313" key="2">
    <source>
        <dbReference type="EMBL" id="KWT90136.1"/>
    </source>
</evidence>
<accession>A0ABR5SIQ0</accession>
<keyword evidence="2" id="KW-0489">Methyltransferase</keyword>
<dbReference type="PANTHER" id="PTHR43591:SF110">
    <property type="entry name" value="RHODANESE DOMAIN-CONTAINING PROTEIN"/>
    <property type="match status" value="1"/>
</dbReference>
<dbReference type="GO" id="GO:0008168">
    <property type="term" value="F:methyltransferase activity"/>
    <property type="evidence" value="ECO:0007669"/>
    <property type="project" value="UniProtKB-KW"/>
</dbReference>
<reference evidence="2 3" key="1">
    <citation type="submission" date="2015-11" db="EMBL/GenBank/DDBJ databases">
        <authorList>
            <person name="Lin W."/>
        </authorList>
    </citation>
    <scope>NUCLEOTIDE SEQUENCE [LARGE SCALE GENOMIC DNA]</scope>
    <source>
        <strain evidence="2 3">HCH-1</strain>
    </source>
</reference>
<dbReference type="CDD" id="cd02440">
    <property type="entry name" value="AdoMet_MTases"/>
    <property type="match status" value="1"/>
</dbReference>
<sequence>MNCCVLSHAGGLYLQIVCNINYNMDMHQDVVDKQVDSDPCQSLLEILVCPRCKSDLLYNVTPPRYLCLNSQCGAIYNFIDEFPSFVFTNSIEIQKDTQNHYQETPFLWGQSGIKEKYLMHSGAGRFLKEYHDEIVVSKTSLDCGCGAGIISRYLHEQGLKVFSVDLSLTSLRLTISTGINTIHASNLSLPFRDGMFDIVISSGVVHHTPDAQKSVSELIRVLKSGGLLYLLIYRKESFQYIEYSTIGKILRTISKNNLGNNVIDKVIVPLFVPFIYAGKMIKFRTFKSSTLGEYRNYFYDRYITPQATFHSKNEVLQWFEQYGVKPVKYFIGNLGYHHNFIVRKL</sequence>